<dbReference type="EMBL" id="CP133720">
    <property type="protein sequence ID" value="WMW82202.1"/>
    <property type="molecule type" value="Genomic_DNA"/>
</dbReference>
<proteinExistence type="predicted"/>
<reference evidence="1" key="1">
    <citation type="submission" date="2023-09" db="EMBL/GenBank/DDBJ databases">
        <title>Undibacterium sp. 20NA77.5 isolated from freshwater.</title>
        <authorList>
            <person name="Le V."/>
            <person name="Ko S.-R."/>
            <person name="Ahn C.-Y."/>
            <person name="Oh H.-M."/>
        </authorList>
    </citation>
    <scope>NUCLEOTIDE SEQUENCE</scope>
    <source>
        <strain evidence="1">20NA77.5</strain>
    </source>
</reference>
<name>A0ABY9RLW1_9BURK</name>
<evidence type="ECO:0000313" key="1">
    <source>
        <dbReference type="EMBL" id="WMW82202.1"/>
    </source>
</evidence>
<accession>A0ABY9RLW1</accession>
<sequence length="483" mass="53887">MLSTIAAAATSSLIAIVAQDQATLRAAPRDSAQQQVVLWQGDALEIRGERMDYLQVYDHRRERAGYIKASQVRLVRTDADAAPESLSVIRFLREAPGSEALGISYAAAFLKAAPATQINAEVFDAIGSMADRLARRSTNLSLQTGTIKPNKQMELSVAAHLEVASYYGVQFKSFEREGRIQVCYDGEAFRRVLAMNANEEQKARAALALTRAECINPTTRPLEKFAIDNWRAEVLDRVDINKLSEQQKNRIKMRKASVWSAIAYQRARKNEDVQAAGNRAVLALAAVNKEELSDDDKLSYTEAGIRAGTSRWAAESSPNLNSKSKLKIVTTEGELGETCVHLIDDKHDIKNALVKRCTYSVVWGNSVRINAQSNAITMAVQPMESWRELWLFRQSNNGWSIDVIPPANVDPQLGYIEFAGWIPASNKFLVAREAKVDGQYKRRFEVINMDSLQAENGADQPSSLSVFYKWQDPIWKSQTLSLR</sequence>
<dbReference type="RefSeq" id="WP_309483677.1">
    <property type="nucleotide sequence ID" value="NZ_CP133720.1"/>
</dbReference>
<keyword evidence="2" id="KW-1185">Reference proteome</keyword>
<protein>
    <recommendedName>
        <fullName evidence="3">SH3b domain-containing protein</fullName>
    </recommendedName>
</protein>
<organism evidence="1 2">
    <name type="scientific">Undibacterium cyanobacteriorum</name>
    <dbReference type="NCBI Taxonomy" id="3073561"/>
    <lineage>
        <taxon>Bacteria</taxon>
        <taxon>Pseudomonadati</taxon>
        <taxon>Pseudomonadota</taxon>
        <taxon>Betaproteobacteria</taxon>
        <taxon>Burkholderiales</taxon>
        <taxon>Oxalobacteraceae</taxon>
        <taxon>Undibacterium</taxon>
    </lineage>
</organism>
<dbReference type="Proteomes" id="UP001181355">
    <property type="component" value="Chromosome"/>
</dbReference>
<gene>
    <name evidence="1" type="ORF">RF679_07940</name>
</gene>
<evidence type="ECO:0000313" key="2">
    <source>
        <dbReference type="Proteomes" id="UP001181355"/>
    </source>
</evidence>
<evidence type="ECO:0008006" key="3">
    <source>
        <dbReference type="Google" id="ProtNLM"/>
    </source>
</evidence>